<evidence type="ECO:0000256" key="1">
    <source>
        <dbReference type="SAM" id="Phobius"/>
    </source>
</evidence>
<feature type="transmembrane region" description="Helical" evidence="1">
    <location>
        <begin position="115"/>
        <end position="136"/>
    </location>
</feature>
<feature type="domain" description="DUF6594" evidence="2">
    <location>
        <begin position="102"/>
        <end position="184"/>
    </location>
</feature>
<accession>A0AAD4I1J3</accession>
<feature type="transmembrane region" description="Helical" evidence="1">
    <location>
        <begin position="172"/>
        <end position="191"/>
    </location>
</feature>
<evidence type="ECO:0000313" key="4">
    <source>
        <dbReference type="Proteomes" id="UP001197093"/>
    </source>
</evidence>
<name>A0AAD4I1J3_9PEZI</name>
<evidence type="ECO:0000313" key="3">
    <source>
        <dbReference type="EMBL" id="KAG7290325.1"/>
    </source>
</evidence>
<gene>
    <name evidence="3" type="ORF">NEMBOFW57_000325</name>
</gene>
<reference evidence="3" key="1">
    <citation type="submission" date="2023-02" db="EMBL/GenBank/DDBJ databases">
        <authorList>
            <person name="Palmer J.M."/>
        </authorList>
    </citation>
    <scope>NUCLEOTIDE SEQUENCE</scope>
    <source>
        <strain evidence="3">FW57</strain>
    </source>
</reference>
<sequence length="210" mass="22517">MAGEENWTIFRRFDEFNLLNLLILQGEIQNLTSVFKKLCSQATDNAEGDPRAWYMLLQPLAGRNPPVALDQAHEKLEARRREATTAAMSNTPRVLALGKKRPHMSKAEMAKKHAFASRFIMALFGGVALILPTVIMSKLQGINVSLITTSIAVFLFGLALAFGATDSTGKDVLTATAAYTAVLVVFIGTSLDSGDASADSGALGNTTTVV</sequence>
<dbReference type="InterPro" id="IPR046529">
    <property type="entry name" value="DUF6594"/>
</dbReference>
<dbReference type="AlphaFoldDB" id="A0AAD4I1J3"/>
<proteinExistence type="predicted"/>
<dbReference type="Proteomes" id="UP001197093">
    <property type="component" value="Unassembled WGS sequence"/>
</dbReference>
<evidence type="ECO:0000259" key="2">
    <source>
        <dbReference type="Pfam" id="PF20237"/>
    </source>
</evidence>
<organism evidence="3 4">
    <name type="scientific">Staphylotrichum longicolle</name>
    <dbReference type="NCBI Taxonomy" id="669026"/>
    <lineage>
        <taxon>Eukaryota</taxon>
        <taxon>Fungi</taxon>
        <taxon>Dikarya</taxon>
        <taxon>Ascomycota</taxon>
        <taxon>Pezizomycotina</taxon>
        <taxon>Sordariomycetes</taxon>
        <taxon>Sordariomycetidae</taxon>
        <taxon>Sordariales</taxon>
        <taxon>Chaetomiaceae</taxon>
        <taxon>Staphylotrichum</taxon>
    </lineage>
</organism>
<dbReference type="PANTHER" id="PTHR34502">
    <property type="entry name" value="DUF6594 DOMAIN-CONTAINING PROTEIN-RELATED"/>
    <property type="match status" value="1"/>
</dbReference>
<dbReference type="EMBL" id="JAHCVI010000001">
    <property type="protein sequence ID" value="KAG7290325.1"/>
    <property type="molecule type" value="Genomic_DNA"/>
</dbReference>
<keyword evidence="1" id="KW-1133">Transmembrane helix</keyword>
<keyword evidence="1" id="KW-0472">Membrane</keyword>
<comment type="caution">
    <text evidence="3">The sequence shown here is derived from an EMBL/GenBank/DDBJ whole genome shotgun (WGS) entry which is preliminary data.</text>
</comment>
<keyword evidence="4" id="KW-1185">Reference proteome</keyword>
<dbReference type="Pfam" id="PF20237">
    <property type="entry name" value="DUF6594"/>
    <property type="match status" value="1"/>
</dbReference>
<dbReference type="PANTHER" id="PTHR34502:SF5">
    <property type="entry name" value="DUF6594 DOMAIN-CONTAINING PROTEIN"/>
    <property type="match status" value="1"/>
</dbReference>
<protein>
    <recommendedName>
        <fullName evidence="2">DUF6594 domain-containing protein</fullName>
    </recommendedName>
</protein>
<feature type="transmembrane region" description="Helical" evidence="1">
    <location>
        <begin position="142"/>
        <end position="165"/>
    </location>
</feature>
<keyword evidence="1" id="KW-0812">Transmembrane</keyword>